<feature type="domain" description="HTH araC/xylS-type" evidence="5">
    <location>
        <begin position="168"/>
        <end position="267"/>
    </location>
</feature>
<dbReference type="GO" id="GO:0043565">
    <property type="term" value="F:sequence-specific DNA binding"/>
    <property type="evidence" value="ECO:0007669"/>
    <property type="project" value="InterPro"/>
</dbReference>
<dbReference type="RefSeq" id="WP_087882651.1">
    <property type="nucleotide sequence ID" value="NZ_CP021748.1"/>
</dbReference>
<dbReference type="SMART" id="SM00342">
    <property type="entry name" value="HTH_ARAC"/>
    <property type="match status" value="1"/>
</dbReference>
<dbReference type="OrthoDB" id="2559672at2"/>
<dbReference type="EMBL" id="CP021748">
    <property type="protein sequence ID" value="ARX81062.1"/>
    <property type="molecule type" value="Genomic_DNA"/>
</dbReference>
<dbReference type="PANTHER" id="PTHR46796:SF15">
    <property type="entry name" value="BLL1074 PROTEIN"/>
    <property type="match status" value="1"/>
</dbReference>
<dbReference type="eggNOG" id="COG2207">
    <property type="taxonomic scope" value="Bacteria"/>
</dbReference>
<dbReference type="AlphaFoldDB" id="A0A1Z1W3R7"/>
<protein>
    <recommendedName>
        <fullName evidence="5">HTH araC/xylS-type domain-containing protein</fullName>
    </recommendedName>
</protein>
<keyword evidence="1" id="KW-0805">Transcription regulation</keyword>
<dbReference type="GO" id="GO:0003700">
    <property type="term" value="F:DNA-binding transcription factor activity"/>
    <property type="evidence" value="ECO:0007669"/>
    <property type="project" value="InterPro"/>
</dbReference>
<keyword evidence="2" id="KW-0238">DNA-binding</keyword>
<proteinExistence type="predicted"/>
<dbReference type="KEGG" id="salf:SMD44_00460"/>
<evidence type="ECO:0000313" key="7">
    <source>
        <dbReference type="Proteomes" id="UP000195880"/>
    </source>
</evidence>
<dbReference type="PROSITE" id="PS01124">
    <property type="entry name" value="HTH_ARAC_FAMILY_2"/>
    <property type="match status" value="1"/>
</dbReference>
<evidence type="ECO:0000256" key="1">
    <source>
        <dbReference type="ARBA" id="ARBA00023015"/>
    </source>
</evidence>
<name>A0A1Z1W3R7_9ACTN</name>
<keyword evidence="3" id="KW-0804">Transcription</keyword>
<evidence type="ECO:0000256" key="4">
    <source>
        <dbReference type="SAM" id="MobiDB-lite"/>
    </source>
</evidence>
<gene>
    <name evidence="6" type="ORF">SMD44_00460</name>
</gene>
<evidence type="ECO:0000256" key="3">
    <source>
        <dbReference type="ARBA" id="ARBA00023163"/>
    </source>
</evidence>
<dbReference type="Proteomes" id="UP000195880">
    <property type="component" value="Chromosome"/>
</dbReference>
<accession>A0A1Z1W3R7</accession>
<dbReference type="InterPro" id="IPR018060">
    <property type="entry name" value="HTH_AraC"/>
</dbReference>
<sequence length="338" mass="35288">MYGDDSEGGGDLEGGWDTVLPVGGTAVRGVHVAGYRSHPGGRLDMRVLPQPFVTVVLGFGDTLLHIEGGSGRAALPGLVAGPVPGPTRIRSGRFSCVELRLSPLAAYAFMDTAPADLQGAVTGLQEPWGAPGRRLGERIAGAGGWPERFALVDRFLVERAARAPTADAEVAASWAAIVARQGRVRIGDLAAACGWSRKRLWARFTAQVGLTPKRAAMLVRFHGAARRLRAGADVAEAALACGYVDQSHLHREVREFTGCTPGALVRLATSADVDVDVDVDGDAPARAAHRVDIGTHPGTQATHLAKQPTQPAKQPTHPGQAPDSSGSAATHLAKGKTQ</sequence>
<evidence type="ECO:0000256" key="2">
    <source>
        <dbReference type="ARBA" id="ARBA00023125"/>
    </source>
</evidence>
<feature type="region of interest" description="Disordered" evidence="4">
    <location>
        <begin position="290"/>
        <end position="338"/>
    </location>
</feature>
<feature type="compositionally biased region" description="Polar residues" evidence="4">
    <location>
        <begin position="297"/>
        <end position="313"/>
    </location>
</feature>
<dbReference type="Pfam" id="PF12833">
    <property type="entry name" value="HTH_18"/>
    <property type="match status" value="1"/>
</dbReference>
<reference evidence="6 7" key="1">
    <citation type="submission" date="2017-05" db="EMBL/GenBank/DDBJ databases">
        <title>Streptomyces alboflavus Genome sequencing and assembly.</title>
        <authorList>
            <person name="Wang Y."/>
            <person name="Du B."/>
            <person name="Ding Y."/>
            <person name="Liu H."/>
            <person name="Hou Q."/>
            <person name="Liu K."/>
            <person name="Wang C."/>
            <person name="Yao L."/>
        </authorList>
    </citation>
    <scope>NUCLEOTIDE SEQUENCE [LARGE SCALE GENOMIC DNA]</scope>
    <source>
        <strain evidence="6 7">MDJK44</strain>
    </source>
</reference>
<dbReference type="PANTHER" id="PTHR46796">
    <property type="entry name" value="HTH-TYPE TRANSCRIPTIONAL ACTIVATOR RHAS-RELATED"/>
    <property type="match status" value="1"/>
</dbReference>
<dbReference type="STRING" id="67267.GCA_000716675_00651"/>
<dbReference type="InterPro" id="IPR009057">
    <property type="entry name" value="Homeodomain-like_sf"/>
</dbReference>
<dbReference type="Gene3D" id="1.10.10.60">
    <property type="entry name" value="Homeodomain-like"/>
    <property type="match status" value="1"/>
</dbReference>
<organism evidence="6 7">
    <name type="scientific">Streptomyces alboflavus</name>
    <dbReference type="NCBI Taxonomy" id="67267"/>
    <lineage>
        <taxon>Bacteria</taxon>
        <taxon>Bacillati</taxon>
        <taxon>Actinomycetota</taxon>
        <taxon>Actinomycetes</taxon>
        <taxon>Kitasatosporales</taxon>
        <taxon>Streptomycetaceae</taxon>
        <taxon>Streptomyces</taxon>
    </lineage>
</organism>
<keyword evidence="7" id="KW-1185">Reference proteome</keyword>
<evidence type="ECO:0000313" key="6">
    <source>
        <dbReference type="EMBL" id="ARX81062.1"/>
    </source>
</evidence>
<dbReference type="SUPFAM" id="SSF46689">
    <property type="entry name" value="Homeodomain-like"/>
    <property type="match status" value="1"/>
</dbReference>
<dbReference type="InterPro" id="IPR050204">
    <property type="entry name" value="AraC_XylS_family_regulators"/>
</dbReference>
<evidence type="ECO:0000259" key="5">
    <source>
        <dbReference type="PROSITE" id="PS01124"/>
    </source>
</evidence>